<reference evidence="3 4" key="4">
    <citation type="journal article" date="2011" name="BMC Genomics">
        <title>RNA-Seq improves annotation of protein-coding genes in the cucumber genome.</title>
        <authorList>
            <person name="Li Z."/>
            <person name="Zhang Z."/>
            <person name="Yan P."/>
            <person name="Huang S."/>
            <person name="Fei Z."/>
            <person name="Lin K."/>
        </authorList>
    </citation>
    <scope>NUCLEOTIDE SEQUENCE [LARGE SCALE GENOMIC DNA]</scope>
    <source>
        <strain evidence="4">cv. 9930</strain>
    </source>
</reference>
<keyword evidence="1" id="KW-0472">Membrane</keyword>
<dbReference type="EMBL" id="CM002925">
    <property type="protein sequence ID" value="KGN54873.1"/>
    <property type="molecule type" value="Genomic_DNA"/>
</dbReference>
<evidence type="ECO:0000256" key="1">
    <source>
        <dbReference type="SAM" id="Phobius"/>
    </source>
</evidence>
<reference evidence="3 4" key="1">
    <citation type="journal article" date="2009" name="Nat. Genet.">
        <title>The genome of the cucumber, Cucumis sativus L.</title>
        <authorList>
            <person name="Huang S."/>
            <person name="Li R."/>
            <person name="Zhang Z."/>
            <person name="Li L."/>
            <person name="Gu X."/>
            <person name="Fan W."/>
            <person name="Lucas W.J."/>
            <person name="Wang X."/>
            <person name="Xie B."/>
            <person name="Ni P."/>
            <person name="Ren Y."/>
            <person name="Zhu H."/>
            <person name="Li J."/>
            <person name="Lin K."/>
            <person name="Jin W."/>
            <person name="Fei Z."/>
            <person name="Li G."/>
            <person name="Staub J."/>
            <person name="Kilian A."/>
            <person name="van der Vossen E.A."/>
            <person name="Wu Y."/>
            <person name="Guo J."/>
            <person name="He J."/>
            <person name="Jia Z."/>
            <person name="Ren Y."/>
            <person name="Tian G."/>
            <person name="Lu Y."/>
            <person name="Ruan J."/>
            <person name="Qian W."/>
            <person name="Wang M."/>
            <person name="Huang Q."/>
            <person name="Li B."/>
            <person name="Xuan Z."/>
            <person name="Cao J."/>
            <person name="Asan"/>
            <person name="Wu Z."/>
            <person name="Zhang J."/>
            <person name="Cai Q."/>
            <person name="Bai Y."/>
            <person name="Zhao B."/>
            <person name="Han Y."/>
            <person name="Li Y."/>
            <person name="Li X."/>
            <person name="Wang S."/>
            <person name="Shi Q."/>
            <person name="Liu S."/>
            <person name="Cho W.K."/>
            <person name="Kim J.Y."/>
            <person name="Xu Y."/>
            <person name="Heller-Uszynska K."/>
            <person name="Miao H."/>
            <person name="Cheng Z."/>
            <person name="Zhang S."/>
            <person name="Wu J."/>
            <person name="Yang Y."/>
            <person name="Kang H."/>
            <person name="Li M."/>
            <person name="Liang H."/>
            <person name="Ren X."/>
            <person name="Shi Z."/>
            <person name="Wen M."/>
            <person name="Jian M."/>
            <person name="Yang H."/>
            <person name="Zhang G."/>
            <person name="Yang Z."/>
            <person name="Chen R."/>
            <person name="Liu S."/>
            <person name="Li J."/>
            <person name="Ma L."/>
            <person name="Liu H."/>
            <person name="Zhou Y."/>
            <person name="Zhao J."/>
            <person name="Fang X."/>
            <person name="Li G."/>
            <person name="Fang L."/>
            <person name="Li Y."/>
            <person name="Liu D."/>
            <person name="Zheng H."/>
            <person name="Zhang Y."/>
            <person name="Qin N."/>
            <person name="Li Z."/>
            <person name="Yang G."/>
            <person name="Yang S."/>
            <person name="Bolund L."/>
            <person name="Kristiansen K."/>
            <person name="Zheng H."/>
            <person name="Li S."/>
            <person name="Zhang X."/>
            <person name="Yang H."/>
            <person name="Wang J."/>
            <person name="Sun R."/>
            <person name="Zhang B."/>
            <person name="Jiang S."/>
            <person name="Wang J."/>
            <person name="Du Y."/>
            <person name="Li S."/>
        </authorList>
    </citation>
    <scope>NUCLEOTIDE SEQUENCE [LARGE SCALE GENOMIC DNA]</scope>
    <source>
        <strain evidence="4">cv. 9930</strain>
    </source>
</reference>
<evidence type="ECO:0000256" key="2">
    <source>
        <dbReference type="SAM" id="SignalP"/>
    </source>
</evidence>
<dbReference type="PANTHER" id="PTHR36616">
    <property type="entry name" value="BNAC07G32700D PROTEIN"/>
    <property type="match status" value="1"/>
</dbReference>
<sequence>MLQLFFAVAFSAVPLTLYVPPIRSLSLFVETLEDLLHHTAIHTIRAYPRFRLAFSRLFASVFRVSYSRNLGSWILDILSSLLYMEVIFLFGIISDDGFSFRFVSFFFDSVSDLLKALDCLDSLFLFFIFLIYETDSILFKSISLTLDFQLLPNAEEART</sequence>
<keyword evidence="4" id="KW-1185">Reference proteome</keyword>
<dbReference type="Proteomes" id="UP000029981">
    <property type="component" value="Chromosome 4"/>
</dbReference>
<feature type="signal peptide" evidence="2">
    <location>
        <begin position="1"/>
        <end position="18"/>
    </location>
</feature>
<keyword evidence="2" id="KW-0732">Signal</keyword>
<keyword evidence="1" id="KW-1133">Transmembrane helix</keyword>
<dbReference type="PANTHER" id="PTHR36616:SF5">
    <property type="entry name" value="DIS3-EXONUCLEASE-LIKE PROTEIN"/>
    <property type="match status" value="1"/>
</dbReference>
<name>A0A0A0KZF7_CUCSA</name>
<dbReference type="AlphaFoldDB" id="A0A0A0KZF7"/>
<accession>A0A0A0KZF7</accession>
<protein>
    <submittedName>
        <fullName evidence="3">Uncharacterized protein</fullName>
    </submittedName>
</protein>
<dbReference type="STRING" id="3659.A0A0A0KZF7"/>
<reference evidence="3 4" key="2">
    <citation type="journal article" date="2009" name="PLoS ONE">
        <title>An integrated genetic and cytogenetic map of the cucumber genome.</title>
        <authorList>
            <person name="Ren Y."/>
            <person name="Zhang Z."/>
            <person name="Liu J."/>
            <person name="Staub J.E."/>
            <person name="Han Y."/>
            <person name="Cheng Z."/>
            <person name="Li X."/>
            <person name="Lu J."/>
            <person name="Miao H."/>
            <person name="Kang H."/>
            <person name="Xie B."/>
            <person name="Gu X."/>
            <person name="Wang X."/>
            <person name="Du Y."/>
            <person name="Jin W."/>
            <person name="Huang S."/>
        </authorList>
    </citation>
    <scope>NUCLEOTIDE SEQUENCE [LARGE SCALE GENOMIC DNA]</scope>
    <source>
        <strain evidence="4">cv. 9930</strain>
    </source>
</reference>
<feature type="transmembrane region" description="Helical" evidence="1">
    <location>
        <begin position="73"/>
        <end position="93"/>
    </location>
</feature>
<dbReference type="Gramene" id="KGN54873">
    <property type="protein sequence ID" value="KGN54873"/>
    <property type="gene ID" value="Csa_4G569720"/>
</dbReference>
<feature type="transmembrane region" description="Helical" evidence="1">
    <location>
        <begin position="113"/>
        <end position="132"/>
    </location>
</feature>
<gene>
    <name evidence="3" type="ORF">Csa_4G569720</name>
</gene>
<feature type="chain" id="PRO_5001972636" evidence="2">
    <location>
        <begin position="19"/>
        <end position="159"/>
    </location>
</feature>
<proteinExistence type="predicted"/>
<keyword evidence="1" id="KW-0812">Transmembrane</keyword>
<reference evidence="3 4" key="3">
    <citation type="journal article" date="2010" name="BMC Genomics">
        <title>Transcriptome sequencing and comparative analysis of cucumber flowers with different sex types.</title>
        <authorList>
            <person name="Guo S."/>
            <person name="Zheng Y."/>
            <person name="Joung J.G."/>
            <person name="Liu S."/>
            <person name="Zhang Z."/>
            <person name="Crasta O.R."/>
            <person name="Sobral B.W."/>
            <person name="Xu Y."/>
            <person name="Huang S."/>
            <person name="Fei Z."/>
        </authorList>
    </citation>
    <scope>NUCLEOTIDE SEQUENCE [LARGE SCALE GENOMIC DNA]</scope>
    <source>
        <strain evidence="4">cv. 9930</strain>
    </source>
</reference>
<organism evidence="3 4">
    <name type="scientific">Cucumis sativus</name>
    <name type="common">Cucumber</name>
    <dbReference type="NCBI Taxonomy" id="3659"/>
    <lineage>
        <taxon>Eukaryota</taxon>
        <taxon>Viridiplantae</taxon>
        <taxon>Streptophyta</taxon>
        <taxon>Embryophyta</taxon>
        <taxon>Tracheophyta</taxon>
        <taxon>Spermatophyta</taxon>
        <taxon>Magnoliopsida</taxon>
        <taxon>eudicotyledons</taxon>
        <taxon>Gunneridae</taxon>
        <taxon>Pentapetalae</taxon>
        <taxon>rosids</taxon>
        <taxon>fabids</taxon>
        <taxon>Cucurbitales</taxon>
        <taxon>Cucurbitaceae</taxon>
        <taxon>Benincaseae</taxon>
        <taxon>Cucumis</taxon>
    </lineage>
</organism>
<evidence type="ECO:0000313" key="3">
    <source>
        <dbReference type="EMBL" id="KGN54873.1"/>
    </source>
</evidence>
<evidence type="ECO:0000313" key="4">
    <source>
        <dbReference type="Proteomes" id="UP000029981"/>
    </source>
</evidence>